<dbReference type="InterPro" id="IPR029063">
    <property type="entry name" value="SAM-dependent_MTases_sf"/>
</dbReference>
<dbReference type="CDD" id="cd02440">
    <property type="entry name" value="AdoMet_MTases"/>
    <property type="match status" value="1"/>
</dbReference>
<dbReference type="Gene3D" id="3.40.50.150">
    <property type="entry name" value="Vaccinia Virus protein VP39"/>
    <property type="match status" value="1"/>
</dbReference>
<reference evidence="3" key="1">
    <citation type="submission" date="2011-06" db="EMBL/GenBank/DDBJ databases">
        <title>Complete genome sequence of Paenibacillus mucilaginosus KNP414.</title>
        <authorList>
            <person name="Wang J."/>
            <person name="Hu S."/>
            <person name="Hu X."/>
            <person name="Zhang B."/>
            <person name="Dong D."/>
            <person name="Zhang S."/>
            <person name="Zhao K."/>
            <person name="Wu D."/>
        </authorList>
    </citation>
    <scope>NUCLEOTIDE SEQUENCE [LARGE SCALE GENOMIC DNA]</scope>
    <source>
        <strain evidence="3">KNP414</strain>
    </source>
</reference>
<dbReference type="GO" id="GO:0032259">
    <property type="term" value="P:methylation"/>
    <property type="evidence" value="ECO:0007669"/>
    <property type="project" value="UniProtKB-KW"/>
</dbReference>
<dbReference type="AlphaFoldDB" id="F8FCM0"/>
<dbReference type="RefSeq" id="WP_013921258.1">
    <property type="nucleotide sequence ID" value="NC_015690.1"/>
</dbReference>
<dbReference type="PANTHER" id="PTHR47739:SF1">
    <property type="entry name" value="TRNA1(VAL) (ADENINE(37)-N6)-METHYLTRANSFERASE"/>
    <property type="match status" value="1"/>
</dbReference>
<dbReference type="GO" id="GO:0008168">
    <property type="term" value="F:methyltransferase activity"/>
    <property type="evidence" value="ECO:0007669"/>
    <property type="project" value="UniProtKB-KW"/>
</dbReference>
<dbReference type="Proteomes" id="UP000006620">
    <property type="component" value="Chromosome"/>
</dbReference>
<dbReference type="HOGENOM" id="CLU_061983_3_0_9"/>
<feature type="domain" description="Methyltransferase small" evidence="1">
    <location>
        <begin position="41"/>
        <end position="178"/>
    </location>
</feature>
<name>F8FCM0_PAEMK</name>
<dbReference type="Pfam" id="PF05175">
    <property type="entry name" value="MTS"/>
    <property type="match status" value="1"/>
</dbReference>
<dbReference type="EMBL" id="CP002869">
    <property type="protein sequence ID" value="AEI46111.1"/>
    <property type="molecule type" value="Genomic_DNA"/>
</dbReference>
<gene>
    <name evidence="2" type="ordered locus">KNP414_07621</name>
</gene>
<evidence type="ECO:0000313" key="2">
    <source>
        <dbReference type="EMBL" id="AEI46111.1"/>
    </source>
</evidence>
<dbReference type="InterPro" id="IPR050210">
    <property type="entry name" value="tRNA_Adenine-N(6)_MTase"/>
</dbReference>
<protein>
    <submittedName>
        <fullName evidence="2">Methyltransferase</fullName>
    </submittedName>
</protein>
<reference evidence="2 3" key="2">
    <citation type="journal article" date="2013" name="Genome Announc.">
        <title>Genome Sequence of Growth-Improving Paenibacillus mucilaginosus Strain KNP414.</title>
        <authorList>
            <person name="Lu J.J."/>
            <person name="Wang J.F."/>
            <person name="Hu X.F."/>
        </authorList>
    </citation>
    <scope>NUCLEOTIDE SEQUENCE [LARGE SCALE GENOMIC DNA]</scope>
    <source>
        <strain evidence="2 3">KNP414</strain>
    </source>
</reference>
<dbReference type="PANTHER" id="PTHR47739">
    <property type="entry name" value="TRNA1(VAL) (ADENINE(37)-N6)-METHYLTRANSFERASE"/>
    <property type="match status" value="1"/>
</dbReference>
<evidence type="ECO:0000313" key="3">
    <source>
        <dbReference type="Proteomes" id="UP000006620"/>
    </source>
</evidence>
<dbReference type="KEGG" id="pms:KNP414_07621"/>
<dbReference type="InterPro" id="IPR007848">
    <property type="entry name" value="Small_mtfrase_dom"/>
</dbReference>
<evidence type="ECO:0000259" key="1">
    <source>
        <dbReference type="Pfam" id="PF05175"/>
    </source>
</evidence>
<dbReference type="PATRIC" id="fig|1036673.3.peg.7109"/>
<keyword evidence="2" id="KW-0489">Methyltransferase</keyword>
<sequence>MNDVSQNAVPLYAQERIDDLLTHDLRIIQSDEVFSFSLDAVLLARFCSVPVRGRAVDLCSGNGVIPLLLTTRTKAHITGIEIQERLADMAGRNVRLNGLEEQITMLQGDLREPHSLLPGGQFDLVTVNPPYLPIPNGEQNINEHVAAARHEVHCTLEDVVRTGARLLRSGGKLSMVHRPSRLVDICALMRQYRVEPKRIRFVHPRAEAEANMVLIEGLRDGKPEVRLLPPLIVYKSGTEYTDELMDVYYARRDALVHGAGTTAEEPLL</sequence>
<keyword evidence="2" id="KW-0808">Transferase</keyword>
<dbReference type="SUPFAM" id="SSF53335">
    <property type="entry name" value="S-adenosyl-L-methionine-dependent methyltransferases"/>
    <property type="match status" value="1"/>
</dbReference>
<accession>F8FCM0</accession>
<organism evidence="2 3">
    <name type="scientific">Paenibacillus mucilaginosus (strain KNP414)</name>
    <dbReference type="NCBI Taxonomy" id="1036673"/>
    <lineage>
        <taxon>Bacteria</taxon>
        <taxon>Bacillati</taxon>
        <taxon>Bacillota</taxon>
        <taxon>Bacilli</taxon>
        <taxon>Bacillales</taxon>
        <taxon>Paenibacillaceae</taxon>
        <taxon>Paenibacillus</taxon>
    </lineage>
</organism>
<proteinExistence type="predicted"/>